<evidence type="ECO:0000256" key="3">
    <source>
        <dbReference type="ARBA" id="ARBA00023002"/>
    </source>
</evidence>
<dbReference type="OrthoDB" id="2310150at2759"/>
<organism evidence="5 6">
    <name type="scientific">Stylonychia lemnae</name>
    <name type="common">Ciliate</name>
    <dbReference type="NCBI Taxonomy" id="5949"/>
    <lineage>
        <taxon>Eukaryota</taxon>
        <taxon>Sar</taxon>
        <taxon>Alveolata</taxon>
        <taxon>Ciliophora</taxon>
        <taxon>Intramacronucleata</taxon>
        <taxon>Spirotrichea</taxon>
        <taxon>Stichotrichia</taxon>
        <taxon>Sporadotrichida</taxon>
        <taxon>Oxytrichidae</taxon>
        <taxon>Stylonychinae</taxon>
        <taxon>Stylonychia</taxon>
    </lineage>
</organism>
<evidence type="ECO:0000256" key="1">
    <source>
        <dbReference type="ARBA" id="ARBA00006515"/>
    </source>
</evidence>
<gene>
    <name evidence="5" type="primary">Contig18203.g19344</name>
    <name evidence="5" type="ORF">STYLEM_3209</name>
</gene>
<keyword evidence="6" id="KW-1185">Reference proteome</keyword>
<dbReference type="FunCoup" id="A0A077ZW93">
    <property type="interactions" value="19"/>
</dbReference>
<keyword evidence="3" id="KW-0560">Oxidoreductase</keyword>
<feature type="domain" description="NADP-dependent oxidoreductase" evidence="4">
    <location>
        <begin position="26"/>
        <end position="325"/>
    </location>
</feature>
<dbReference type="Gene3D" id="3.20.20.100">
    <property type="entry name" value="NADP-dependent oxidoreductase domain"/>
    <property type="match status" value="1"/>
</dbReference>
<dbReference type="GO" id="GO:0016491">
    <property type="term" value="F:oxidoreductase activity"/>
    <property type="evidence" value="ECO:0007669"/>
    <property type="project" value="UniProtKB-KW"/>
</dbReference>
<comment type="similarity">
    <text evidence="1">Belongs to the shaker potassium channel beta subunit family.</text>
</comment>
<dbReference type="PANTHER" id="PTHR43150">
    <property type="entry name" value="HYPERKINETIC, ISOFORM M"/>
    <property type="match status" value="1"/>
</dbReference>
<evidence type="ECO:0000256" key="2">
    <source>
        <dbReference type="ARBA" id="ARBA00022857"/>
    </source>
</evidence>
<dbReference type="SUPFAM" id="SSF51430">
    <property type="entry name" value="NAD(P)-linked oxidoreductase"/>
    <property type="match status" value="1"/>
</dbReference>
<dbReference type="InParanoid" id="A0A077ZW93"/>
<protein>
    <submittedName>
        <fullName evidence="5">Aldo keto reductase family protein</fullName>
    </submittedName>
</protein>
<accession>A0A077ZW93</accession>
<proteinExistence type="inferred from homology"/>
<dbReference type="PRINTS" id="PR01577">
    <property type="entry name" value="KCNABCHANNEL"/>
</dbReference>
<dbReference type="Pfam" id="PF00248">
    <property type="entry name" value="Aldo_ket_red"/>
    <property type="match status" value="1"/>
</dbReference>
<dbReference type="AlphaFoldDB" id="A0A077ZW93"/>
<evidence type="ECO:0000313" key="6">
    <source>
        <dbReference type="Proteomes" id="UP000039865"/>
    </source>
</evidence>
<keyword evidence="2" id="KW-0521">NADP</keyword>
<dbReference type="OMA" id="MYREEYH"/>
<evidence type="ECO:0000313" key="5">
    <source>
        <dbReference type="EMBL" id="CDW74215.1"/>
    </source>
</evidence>
<dbReference type="PANTHER" id="PTHR43150:SF2">
    <property type="entry name" value="HYPERKINETIC, ISOFORM M"/>
    <property type="match status" value="1"/>
</dbReference>
<dbReference type="EMBL" id="CCKQ01003109">
    <property type="protein sequence ID" value="CDW74215.1"/>
    <property type="molecule type" value="Genomic_DNA"/>
</dbReference>
<dbReference type="InterPro" id="IPR023210">
    <property type="entry name" value="NADP_OxRdtase_dom"/>
</dbReference>
<dbReference type="Proteomes" id="UP000039865">
    <property type="component" value="Unassembled WGS sequence"/>
</dbReference>
<evidence type="ECO:0000259" key="4">
    <source>
        <dbReference type="Pfam" id="PF00248"/>
    </source>
</evidence>
<dbReference type="InterPro" id="IPR005399">
    <property type="entry name" value="K_chnl_volt-dep_bsu_KCNAB-rel"/>
</dbReference>
<name>A0A077ZW93_STYLE</name>
<sequence length="361" mass="41741">MVSATPTKMEYRYLGNSGLKVSVFSFGNWLNSNKNENYEITRDAIKVCFENGVNFYDTAEVYGFGEAESQMGKAFKELGLRREDLVVSTKLFKVSMTGINDTFLSRKHIVEGLKNSLKRLDMSYVDVVFCHRPDYDTPLEETVRAMSYVIDQGLAFYWGTSEWPADRISKAIELCERLNLHKPIVEQPEYSMLWRSPFEKNLRRIFGEYKYGSTIWSPLAGGLLTGKYNDDVIPEGSRYSVHGNYLNHIWTKWMSDEKKESTLIKLRALGELAKELGFTQAQLALAWAIANRDVSTCILGFTRIEQVSENLKALELYQQWNDDIEKKVRDILGNDPEVDMDWRRWAPMPLRRDDALKAQRQ</sequence>
<reference evidence="5 6" key="1">
    <citation type="submission" date="2014-06" db="EMBL/GenBank/DDBJ databases">
        <authorList>
            <person name="Swart Estienne"/>
        </authorList>
    </citation>
    <scope>NUCLEOTIDE SEQUENCE [LARGE SCALE GENOMIC DNA]</scope>
    <source>
        <strain evidence="5 6">130c</strain>
    </source>
</reference>
<dbReference type="InterPro" id="IPR036812">
    <property type="entry name" value="NAD(P)_OxRdtase_dom_sf"/>
</dbReference>